<gene>
    <name evidence="6" type="primary">pduL_13</name>
    <name evidence="6" type="ORF">SDC9_106245</name>
</gene>
<comment type="caution">
    <text evidence="6">The sequence shown here is derived from an EMBL/GenBank/DDBJ whole genome shotgun (WGS) entry which is preliminary data.</text>
</comment>
<dbReference type="GO" id="GO:0016747">
    <property type="term" value="F:acyltransferase activity, transferring groups other than amino-acyl groups"/>
    <property type="evidence" value="ECO:0007669"/>
    <property type="project" value="InterPro"/>
</dbReference>
<proteinExistence type="predicted"/>
<dbReference type="AlphaFoldDB" id="A0A645B8B5"/>
<name>A0A645B8B5_9ZZZZ</name>
<dbReference type="Pfam" id="PF06130">
    <property type="entry name" value="PTAC"/>
    <property type="match status" value="1"/>
</dbReference>
<comment type="cofactor">
    <cofactor evidence="1">
        <name>Zn(2+)</name>
        <dbReference type="ChEBI" id="CHEBI:29105"/>
    </cofactor>
</comment>
<evidence type="ECO:0000256" key="1">
    <source>
        <dbReference type="ARBA" id="ARBA00001947"/>
    </source>
</evidence>
<evidence type="ECO:0000256" key="2">
    <source>
        <dbReference type="ARBA" id="ARBA00022679"/>
    </source>
</evidence>
<dbReference type="InterPro" id="IPR008300">
    <property type="entry name" value="PTAC"/>
</dbReference>
<accession>A0A645B8B5</accession>
<dbReference type="NCBIfam" id="NF011652">
    <property type="entry name" value="PRK15070.1"/>
    <property type="match status" value="1"/>
</dbReference>
<dbReference type="NCBIfam" id="NF040837">
    <property type="entry name" value="BMC_EutD_Gpos"/>
    <property type="match status" value="1"/>
</dbReference>
<dbReference type="PANTHER" id="PTHR39453">
    <property type="entry name" value="PHOSPHATE PROPANOYLTRANSFERASE"/>
    <property type="match status" value="1"/>
</dbReference>
<dbReference type="PANTHER" id="PTHR39453:SF1">
    <property type="entry name" value="PHOSPHATE PROPANOYLTRANSFERASE"/>
    <property type="match status" value="1"/>
</dbReference>
<evidence type="ECO:0000256" key="3">
    <source>
        <dbReference type="ARBA" id="ARBA00022723"/>
    </source>
</evidence>
<evidence type="ECO:0000313" key="6">
    <source>
        <dbReference type="EMBL" id="MPM59403.1"/>
    </source>
</evidence>
<dbReference type="EMBL" id="VSSQ01017274">
    <property type="protein sequence ID" value="MPM59403.1"/>
    <property type="molecule type" value="Genomic_DNA"/>
</dbReference>
<keyword evidence="3" id="KW-0479">Metal-binding</keyword>
<keyword evidence="5 6" id="KW-0012">Acyltransferase</keyword>
<evidence type="ECO:0000256" key="5">
    <source>
        <dbReference type="ARBA" id="ARBA00023315"/>
    </source>
</evidence>
<dbReference type="GO" id="GO:0046872">
    <property type="term" value="F:metal ion binding"/>
    <property type="evidence" value="ECO:0007669"/>
    <property type="project" value="UniProtKB-KW"/>
</dbReference>
<protein>
    <submittedName>
        <fullName evidence="6">Phosphate propanoyltransferase</fullName>
        <ecNumber evidence="6">2.3.1.222</ecNumber>
    </submittedName>
</protein>
<keyword evidence="2 6" id="KW-0808">Transferase</keyword>
<reference evidence="6" key="1">
    <citation type="submission" date="2019-08" db="EMBL/GenBank/DDBJ databases">
        <authorList>
            <person name="Kucharzyk K."/>
            <person name="Murdoch R.W."/>
            <person name="Higgins S."/>
            <person name="Loffler F."/>
        </authorList>
    </citation>
    <scope>NUCLEOTIDE SEQUENCE</scope>
</reference>
<evidence type="ECO:0000256" key="4">
    <source>
        <dbReference type="ARBA" id="ARBA00022833"/>
    </source>
</evidence>
<dbReference type="EC" id="2.3.1.222" evidence="6"/>
<sequence length="213" mass="23303">MSKMELNLNYIVDEVVRRLKNEAEDEGILVEASGRHVHLSKTAVELLFGKGYELTKKRELSQPGQYLCEEKVTLIGPKGTLHNVSVLGPEREETQVELSMTDAVSIGVKAPVKMSGDVENSGSIILATSKSILKLDKGVIAAKRHIHITPEDAEKYGVKSNEEVSIKLTGDRGVIFTNVAVRVSDKFNTVVHLDYDEANACGFSKGVRAVIVK</sequence>
<keyword evidence="4" id="KW-0862">Zinc</keyword>
<dbReference type="PIRSF" id="PIRSF010130">
    <property type="entry name" value="PduL"/>
    <property type="match status" value="1"/>
</dbReference>
<organism evidence="6">
    <name type="scientific">bioreactor metagenome</name>
    <dbReference type="NCBI Taxonomy" id="1076179"/>
    <lineage>
        <taxon>unclassified sequences</taxon>
        <taxon>metagenomes</taxon>
        <taxon>ecological metagenomes</taxon>
    </lineage>
</organism>